<feature type="domain" description="Tryptophan synthase beta chain-like PALP" evidence="1">
    <location>
        <begin position="5"/>
        <end position="70"/>
    </location>
</feature>
<dbReference type="Gene3D" id="3.40.50.1100">
    <property type="match status" value="2"/>
</dbReference>
<feature type="non-terminal residue" evidence="2">
    <location>
        <position position="70"/>
    </location>
</feature>
<dbReference type="Proteomes" id="UP000722459">
    <property type="component" value="Unassembled WGS sequence"/>
</dbReference>
<organism evidence="2 3">
    <name type="scientific">Candidatus Iainarchaeum sp</name>
    <dbReference type="NCBI Taxonomy" id="3101447"/>
    <lineage>
        <taxon>Archaea</taxon>
        <taxon>Candidatus Iainarchaeota</taxon>
        <taxon>Candidatus Iainarchaeia</taxon>
        <taxon>Candidatus Iainarchaeales</taxon>
        <taxon>Candidatus Iainarchaeaceae</taxon>
        <taxon>Candidatus Iainarchaeum</taxon>
    </lineage>
</organism>
<gene>
    <name evidence="2" type="ORF">HON47_03755</name>
</gene>
<reference evidence="2" key="1">
    <citation type="journal article" date="2021" name="ISME J.">
        <title>Mercury methylation by metabolically versatile and cosmopolitan marine bacteria.</title>
        <authorList>
            <person name="Lin H."/>
            <person name="Ascher D.B."/>
            <person name="Myung Y."/>
            <person name="Lamborg C.H."/>
            <person name="Hallam S.J."/>
            <person name="Gionfriddo C.M."/>
            <person name="Holt K.E."/>
            <person name="Moreau J.W."/>
        </authorList>
    </citation>
    <scope>NUCLEOTIDE SEQUENCE</scope>
    <source>
        <strain evidence="2">SI075_bin30</strain>
    </source>
</reference>
<comment type="caution">
    <text evidence="2">The sequence shown here is derived from an EMBL/GenBank/DDBJ whole genome shotgun (WGS) entry which is preliminary data.</text>
</comment>
<dbReference type="EMBL" id="JABJNZ010000048">
    <property type="protein sequence ID" value="MBT4870662.1"/>
    <property type="molecule type" value="Genomic_DNA"/>
</dbReference>
<dbReference type="InterPro" id="IPR036052">
    <property type="entry name" value="TrpB-like_PALP_sf"/>
</dbReference>
<accession>A0A8T5GFH7</accession>
<sequence length="70" mass="7778">MENILETIGNTPLVKVKEINNSKIYAKLERFNPGGSIKDRPVFEMFKIAEKQGLLKNKTIIEASSGNTGI</sequence>
<evidence type="ECO:0000313" key="3">
    <source>
        <dbReference type="Proteomes" id="UP000722459"/>
    </source>
</evidence>
<protein>
    <submittedName>
        <fullName evidence="2">Pyridoxal-phosphate dependent enzyme</fullName>
    </submittedName>
</protein>
<dbReference type="AlphaFoldDB" id="A0A8T5GFH7"/>
<proteinExistence type="predicted"/>
<dbReference type="PANTHER" id="PTHR10314">
    <property type="entry name" value="CYSTATHIONINE BETA-SYNTHASE"/>
    <property type="match status" value="1"/>
</dbReference>
<dbReference type="Pfam" id="PF00291">
    <property type="entry name" value="PALP"/>
    <property type="match status" value="1"/>
</dbReference>
<evidence type="ECO:0000259" key="1">
    <source>
        <dbReference type="Pfam" id="PF00291"/>
    </source>
</evidence>
<dbReference type="SUPFAM" id="SSF53686">
    <property type="entry name" value="Tryptophan synthase beta subunit-like PLP-dependent enzymes"/>
    <property type="match status" value="1"/>
</dbReference>
<evidence type="ECO:0000313" key="2">
    <source>
        <dbReference type="EMBL" id="MBT4870662.1"/>
    </source>
</evidence>
<name>A0A8T5GFH7_9ARCH</name>
<dbReference type="InterPro" id="IPR050214">
    <property type="entry name" value="Cys_Synth/Cystath_Beta-Synth"/>
</dbReference>
<dbReference type="InterPro" id="IPR001926">
    <property type="entry name" value="TrpB-like_PALP"/>
</dbReference>